<accession>A0ABM1MIR1</accession>
<dbReference type="InterPro" id="IPR036860">
    <property type="entry name" value="SH2_dom_sf"/>
</dbReference>
<evidence type="ECO:0000313" key="4">
    <source>
        <dbReference type="RefSeq" id="XP_017774461.1"/>
    </source>
</evidence>
<dbReference type="SUPFAM" id="SSF55550">
    <property type="entry name" value="SH2 domain"/>
    <property type="match status" value="1"/>
</dbReference>
<dbReference type="Proteomes" id="UP000695000">
    <property type="component" value="Unplaced"/>
</dbReference>
<evidence type="ECO:0000259" key="2">
    <source>
        <dbReference type="PROSITE" id="PS50001"/>
    </source>
</evidence>
<reference evidence="4" key="1">
    <citation type="submission" date="2025-08" db="UniProtKB">
        <authorList>
            <consortium name="RefSeq"/>
        </authorList>
    </citation>
    <scope>IDENTIFICATION</scope>
    <source>
        <tissue evidence="4">Whole Larva</tissue>
    </source>
</reference>
<dbReference type="Gene3D" id="3.30.505.10">
    <property type="entry name" value="SH2 domain"/>
    <property type="match status" value="1"/>
</dbReference>
<dbReference type="CDD" id="cd00173">
    <property type="entry name" value="SH2"/>
    <property type="match status" value="1"/>
</dbReference>
<feature type="domain" description="SH2" evidence="2">
    <location>
        <begin position="110"/>
        <end position="212"/>
    </location>
</feature>
<gene>
    <name evidence="4" type="primary">LOC108561159</name>
</gene>
<name>A0ABM1MIR1_NICVS</name>
<dbReference type="GeneID" id="108561159"/>
<dbReference type="RefSeq" id="XP_017774461.1">
    <property type="nucleotide sequence ID" value="XM_017918972.1"/>
</dbReference>
<proteinExistence type="predicted"/>
<dbReference type="InterPro" id="IPR000980">
    <property type="entry name" value="SH2"/>
</dbReference>
<protein>
    <submittedName>
        <fullName evidence="4">Uncharacterized protein LOC108561159</fullName>
    </submittedName>
</protein>
<evidence type="ECO:0000313" key="3">
    <source>
        <dbReference type="Proteomes" id="UP000695000"/>
    </source>
</evidence>
<dbReference type="SMART" id="SM00252">
    <property type="entry name" value="SH2"/>
    <property type="match status" value="1"/>
</dbReference>
<dbReference type="Pfam" id="PF00017">
    <property type="entry name" value="SH2"/>
    <property type="match status" value="1"/>
</dbReference>
<dbReference type="PROSITE" id="PS50001">
    <property type="entry name" value="SH2"/>
    <property type="match status" value="1"/>
</dbReference>
<organism evidence="3 4">
    <name type="scientific">Nicrophorus vespilloides</name>
    <name type="common">Boreal carrion beetle</name>
    <dbReference type="NCBI Taxonomy" id="110193"/>
    <lineage>
        <taxon>Eukaryota</taxon>
        <taxon>Metazoa</taxon>
        <taxon>Ecdysozoa</taxon>
        <taxon>Arthropoda</taxon>
        <taxon>Hexapoda</taxon>
        <taxon>Insecta</taxon>
        <taxon>Pterygota</taxon>
        <taxon>Neoptera</taxon>
        <taxon>Endopterygota</taxon>
        <taxon>Coleoptera</taxon>
        <taxon>Polyphaga</taxon>
        <taxon>Staphyliniformia</taxon>
        <taxon>Silphidae</taxon>
        <taxon>Nicrophorinae</taxon>
        <taxon>Nicrophorus</taxon>
    </lineage>
</organism>
<keyword evidence="3" id="KW-1185">Reference proteome</keyword>
<keyword evidence="1" id="KW-0727">SH2 domain</keyword>
<evidence type="ECO:0000256" key="1">
    <source>
        <dbReference type="PROSITE-ProRule" id="PRU00191"/>
    </source>
</evidence>
<sequence length="215" mass="25286">MEKLNRRNQIESLSSEQLAQELIKNGYAFSYQAVIDNNITGKKLLNMTWSEKENLHSTMSMIQLTKFWLFVISIQNNPTNFHKLNNLQQINNEVIQKVTEFPKKISDVDLIRPRIADLNVLVVSRDEGENLLKRYEPGSFFFRKSTKFHCVVMVKIDEKKIAHIPVLKDDVGIRLFVFNGSAYFDNLNDMIMYYQMRHMVIKGETVRLKHFLKKL</sequence>